<dbReference type="InterPro" id="IPR011990">
    <property type="entry name" value="TPR-like_helical_dom_sf"/>
</dbReference>
<dbReference type="GO" id="GO:0003677">
    <property type="term" value="F:DNA binding"/>
    <property type="evidence" value="ECO:0007669"/>
    <property type="project" value="UniProtKB-KW"/>
</dbReference>
<keyword evidence="2" id="KW-0802">TPR repeat</keyword>
<name>A0A9D2MNZ1_9FIRM</name>
<dbReference type="PROSITE" id="PS50943">
    <property type="entry name" value="HTH_CROC1"/>
    <property type="match status" value="1"/>
</dbReference>
<dbReference type="InterPro" id="IPR010982">
    <property type="entry name" value="Lambda_DNA-bd_dom_sf"/>
</dbReference>
<proteinExistence type="predicted"/>
<dbReference type="Gene3D" id="1.10.260.40">
    <property type="entry name" value="lambda repressor-like DNA-binding domains"/>
    <property type="match status" value="1"/>
</dbReference>
<dbReference type="Proteomes" id="UP000886883">
    <property type="component" value="Unassembled WGS sequence"/>
</dbReference>
<dbReference type="Gene3D" id="1.25.40.10">
    <property type="entry name" value="Tetratricopeptide repeat domain"/>
    <property type="match status" value="2"/>
</dbReference>
<evidence type="ECO:0000256" key="1">
    <source>
        <dbReference type="ARBA" id="ARBA00023125"/>
    </source>
</evidence>
<dbReference type="SMART" id="SM00530">
    <property type="entry name" value="HTH_XRE"/>
    <property type="match status" value="1"/>
</dbReference>
<dbReference type="SMART" id="SM00028">
    <property type="entry name" value="TPR"/>
    <property type="match status" value="4"/>
</dbReference>
<dbReference type="InterPro" id="IPR019734">
    <property type="entry name" value="TPR_rpt"/>
</dbReference>
<feature type="repeat" description="TPR" evidence="2">
    <location>
        <begin position="215"/>
        <end position="248"/>
    </location>
</feature>
<protein>
    <submittedName>
        <fullName evidence="4">Helix-turn-helix domain-containing protein</fullName>
    </submittedName>
</protein>
<dbReference type="SUPFAM" id="SSF48452">
    <property type="entry name" value="TPR-like"/>
    <property type="match status" value="1"/>
</dbReference>
<evidence type="ECO:0000259" key="3">
    <source>
        <dbReference type="PROSITE" id="PS50943"/>
    </source>
</evidence>
<dbReference type="Pfam" id="PF13432">
    <property type="entry name" value="TPR_16"/>
    <property type="match status" value="1"/>
</dbReference>
<evidence type="ECO:0000313" key="5">
    <source>
        <dbReference type="Proteomes" id="UP000886883"/>
    </source>
</evidence>
<organism evidence="4 5">
    <name type="scientific">Candidatus Eisenbergiella merdigallinarum</name>
    <dbReference type="NCBI Taxonomy" id="2838552"/>
    <lineage>
        <taxon>Bacteria</taxon>
        <taxon>Bacillati</taxon>
        <taxon>Bacillota</taxon>
        <taxon>Clostridia</taxon>
        <taxon>Lachnospirales</taxon>
        <taxon>Lachnospiraceae</taxon>
        <taxon>Eisenbergiella</taxon>
    </lineage>
</organism>
<dbReference type="PANTHER" id="PTHR46558:SF11">
    <property type="entry name" value="HTH-TYPE TRANSCRIPTIONAL REGULATOR XRE"/>
    <property type="match status" value="1"/>
</dbReference>
<dbReference type="AlphaFoldDB" id="A0A9D2MNZ1"/>
<feature type="domain" description="HTH cro/C1-type" evidence="3">
    <location>
        <begin position="7"/>
        <end position="61"/>
    </location>
</feature>
<dbReference type="InterPro" id="IPR001387">
    <property type="entry name" value="Cro/C1-type_HTH"/>
</dbReference>
<reference evidence="4" key="2">
    <citation type="submission" date="2021-04" db="EMBL/GenBank/DDBJ databases">
        <authorList>
            <person name="Gilroy R."/>
        </authorList>
    </citation>
    <scope>NUCLEOTIDE SEQUENCE</scope>
    <source>
        <strain evidence="4">USAMLcec3-2134</strain>
    </source>
</reference>
<dbReference type="CDD" id="cd00093">
    <property type="entry name" value="HTH_XRE"/>
    <property type="match status" value="1"/>
</dbReference>
<dbReference type="PROSITE" id="PS50005">
    <property type="entry name" value="TPR"/>
    <property type="match status" value="1"/>
</dbReference>
<dbReference type="PANTHER" id="PTHR46558">
    <property type="entry name" value="TRACRIPTIONAL REGULATORY PROTEIN-RELATED-RELATED"/>
    <property type="match status" value="1"/>
</dbReference>
<gene>
    <name evidence="4" type="ORF">H9763_00965</name>
</gene>
<dbReference type="SUPFAM" id="SSF47413">
    <property type="entry name" value="lambda repressor-like DNA-binding domains"/>
    <property type="match status" value="1"/>
</dbReference>
<dbReference type="Pfam" id="PF13181">
    <property type="entry name" value="TPR_8"/>
    <property type="match status" value="1"/>
</dbReference>
<evidence type="ECO:0000256" key="2">
    <source>
        <dbReference type="PROSITE-ProRule" id="PRU00339"/>
    </source>
</evidence>
<dbReference type="EMBL" id="DWXE01000005">
    <property type="protein sequence ID" value="HJB90024.1"/>
    <property type="molecule type" value="Genomic_DNA"/>
</dbReference>
<sequence length="346" mass="39886">MEMGKVLKALRMEKGVRQEDVADYLGVSCQAVSKWETCASLPDIVLLPPLAAYFGVSIDELFQIPREKELERIENMLLRKRRLEPETFRKAASFLQDTLTEDPKCARACSDLASLYLHRSRSDRQQAAEYAKRAMQLAPEEKAGKEAYLEAAGGICGDDWYDNHFEVIEYFREFLRTNPGNFHGLYAIIENLLADGRYEEALPHIRELKEIRDNYQPLFYLGDVEMGLGNRQKALALWNEAVEKSPDAWQAYCSRADRIKKLGMKKEAMADYERCFSMQESPRIVDGLCSMAQMLEREADYAGAISCCQKILQTLRDDYRAEDTAFYLEYEEKIKQLASRRRECTP</sequence>
<reference evidence="4" key="1">
    <citation type="journal article" date="2021" name="PeerJ">
        <title>Extensive microbial diversity within the chicken gut microbiome revealed by metagenomics and culture.</title>
        <authorList>
            <person name="Gilroy R."/>
            <person name="Ravi A."/>
            <person name="Getino M."/>
            <person name="Pursley I."/>
            <person name="Horton D.L."/>
            <person name="Alikhan N.F."/>
            <person name="Baker D."/>
            <person name="Gharbi K."/>
            <person name="Hall N."/>
            <person name="Watson M."/>
            <person name="Adriaenssens E.M."/>
            <person name="Foster-Nyarko E."/>
            <person name="Jarju S."/>
            <person name="Secka A."/>
            <person name="Antonio M."/>
            <person name="Oren A."/>
            <person name="Chaudhuri R.R."/>
            <person name="La Ragione R."/>
            <person name="Hildebrand F."/>
            <person name="Pallen M.J."/>
        </authorList>
    </citation>
    <scope>NUCLEOTIDE SEQUENCE</scope>
    <source>
        <strain evidence="4">USAMLcec3-2134</strain>
    </source>
</reference>
<comment type="caution">
    <text evidence="4">The sequence shown here is derived from an EMBL/GenBank/DDBJ whole genome shotgun (WGS) entry which is preliminary data.</text>
</comment>
<keyword evidence="1" id="KW-0238">DNA-binding</keyword>
<evidence type="ECO:0000313" key="4">
    <source>
        <dbReference type="EMBL" id="HJB90024.1"/>
    </source>
</evidence>
<accession>A0A9D2MNZ1</accession>
<dbReference type="Pfam" id="PF01381">
    <property type="entry name" value="HTH_3"/>
    <property type="match status" value="1"/>
</dbReference>